<dbReference type="Proteomes" id="UP001219862">
    <property type="component" value="Unassembled WGS sequence"/>
</dbReference>
<dbReference type="InterPro" id="IPR009057">
    <property type="entry name" value="Homeodomain-like_sf"/>
</dbReference>
<dbReference type="PANTHER" id="PTHR46796">
    <property type="entry name" value="HTH-TYPE TRANSCRIPTIONAL ACTIVATOR RHAS-RELATED"/>
    <property type="match status" value="1"/>
</dbReference>
<dbReference type="InterPro" id="IPR018060">
    <property type="entry name" value="HTH_AraC"/>
</dbReference>
<name>A0ABT5KTX5_9BURK</name>
<evidence type="ECO:0000259" key="4">
    <source>
        <dbReference type="PROSITE" id="PS01124"/>
    </source>
</evidence>
<dbReference type="SMART" id="SM00342">
    <property type="entry name" value="HTH_ARAC"/>
    <property type="match status" value="1"/>
</dbReference>
<keyword evidence="6" id="KW-1185">Reference proteome</keyword>
<accession>A0ABT5KTX5</accession>
<gene>
    <name evidence="5" type="ORF">PRZ01_14455</name>
</gene>
<evidence type="ECO:0000256" key="1">
    <source>
        <dbReference type="ARBA" id="ARBA00023015"/>
    </source>
</evidence>
<keyword evidence="3" id="KW-0804">Transcription</keyword>
<feature type="domain" description="HTH araC/xylS-type" evidence="4">
    <location>
        <begin position="232"/>
        <end position="333"/>
    </location>
</feature>
<sequence>MSLASPISVSRSARAPASMSGDTVFVRQVSTHEVDEHTELLGDWSLSYDQLDRGAFEGGFVDIRWPGMQLFVETTNRRLRQRGGFSPDTLALGTLVAGDGEMLCNGRRSGRDSLMVVHGAEIDFCSPTNCAVAGFVVDHYGLLEATASVPALPDAFKSAVTVIANPPESARVPLRALLQSVTETALRHPKALQDPNVQQGIRDDLLLALEGATGAAVPDDAACADTRRKVVDRACEIMLSQQDSPPTLLEVCQRLGTSPRKLGYCFQDILGLSPARYIKTVRLNAVRRDLRRAAASHTSVYDVAARWGFWHFGHFSADYKRQFAELPSQTLRGAMLA</sequence>
<dbReference type="Pfam" id="PF12833">
    <property type="entry name" value="HTH_18"/>
    <property type="match status" value="1"/>
</dbReference>
<dbReference type="InterPro" id="IPR050204">
    <property type="entry name" value="AraC_XylS_family_regulators"/>
</dbReference>
<dbReference type="Gene3D" id="1.10.10.60">
    <property type="entry name" value="Homeodomain-like"/>
    <property type="match status" value="1"/>
</dbReference>
<evidence type="ECO:0000256" key="2">
    <source>
        <dbReference type="ARBA" id="ARBA00023125"/>
    </source>
</evidence>
<dbReference type="PROSITE" id="PS00041">
    <property type="entry name" value="HTH_ARAC_FAMILY_1"/>
    <property type="match status" value="1"/>
</dbReference>
<proteinExistence type="predicted"/>
<dbReference type="InterPro" id="IPR018062">
    <property type="entry name" value="HTH_AraC-typ_CS"/>
</dbReference>
<dbReference type="PROSITE" id="PS01124">
    <property type="entry name" value="HTH_ARAC_FAMILY_2"/>
    <property type="match status" value="1"/>
</dbReference>
<dbReference type="EMBL" id="JAQQXS010000013">
    <property type="protein sequence ID" value="MDC8786388.1"/>
    <property type="molecule type" value="Genomic_DNA"/>
</dbReference>
<dbReference type="RefSeq" id="WP_273597505.1">
    <property type="nucleotide sequence ID" value="NZ_JAQQXS010000013.1"/>
</dbReference>
<keyword evidence="2" id="KW-0238">DNA-binding</keyword>
<evidence type="ECO:0000256" key="3">
    <source>
        <dbReference type="ARBA" id="ARBA00023163"/>
    </source>
</evidence>
<keyword evidence="1" id="KW-0805">Transcription regulation</keyword>
<comment type="caution">
    <text evidence="5">The sequence shown here is derived from an EMBL/GenBank/DDBJ whole genome shotgun (WGS) entry which is preliminary data.</text>
</comment>
<reference evidence="5 6" key="1">
    <citation type="submission" date="2022-10" db="EMBL/GenBank/DDBJ databases">
        <title>paucibacter sp. hw8 Genome sequencing.</title>
        <authorList>
            <person name="Park S."/>
        </authorList>
    </citation>
    <scope>NUCLEOTIDE SEQUENCE [LARGE SCALE GENOMIC DNA]</scope>
    <source>
        <strain evidence="6">hw8</strain>
    </source>
</reference>
<evidence type="ECO:0000313" key="6">
    <source>
        <dbReference type="Proteomes" id="UP001219862"/>
    </source>
</evidence>
<protein>
    <submittedName>
        <fullName evidence="5">Helix-turn-helix domain-containing protein</fullName>
    </submittedName>
</protein>
<organism evidence="5 6">
    <name type="scientific">Roseateles koreensis</name>
    <dbReference type="NCBI Taxonomy" id="2987526"/>
    <lineage>
        <taxon>Bacteria</taxon>
        <taxon>Pseudomonadati</taxon>
        <taxon>Pseudomonadota</taxon>
        <taxon>Betaproteobacteria</taxon>
        <taxon>Burkholderiales</taxon>
        <taxon>Sphaerotilaceae</taxon>
        <taxon>Roseateles</taxon>
    </lineage>
</organism>
<dbReference type="PANTHER" id="PTHR46796:SF12">
    <property type="entry name" value="HTH-TYPE DNA-BINDING TRANSCRIPTIONAL ACTIVATOR EUTR"/>
    <property type="match status" value="1"/>
</dbReference>
<dbReference type="SUPFAM" id="SSF46689">
    <property type="entry name" value="Homeodomain-like"/>
    <property type="match status" value="2"/>
</dbReference>
<evidence type="ECO:0000313" key="5">
    <source>
        <dbReference type="EMBL" id="MDC8786388.1"/>
    </source>
</evidence>